<dbReference type="RefSeq" id="WP_062664111.1">
    <property type="nucleotide sequence ID" value="NZ_FIZX01000002.1"/>
</dbReference>
<dbReference type="PROSITE" id="PS51257">
    <property type="entry name" value="PROKAR_LIPOPROTEIN"/>
    <property type="match status" value="1"/>
</dbReference>
<accession>A0A128F574</accession>
<dbReference type="Proteomes" id="UP000071641">
    <property type="component" value="Unassembled WGS sequence"/>
</dbReference>
<dbReference type="STRING" id="1796497.GCE9029_02911"/>
<reference evidence="2" key="1">
    <citation type="submission" date="2016-02" db="EMBL/GenBank/DDBJ databases">
        <authorList>
            <person name="Rodrigo-Torres Lidia"/>
            <person name="Arahal R.David."/>
        </authorList>
    </citation>
    <scope>NUCLEOTIDE SEQUENCE [LARGE SCALE GENOMIC DNA]</scope>
    <source>
        <strain evidence="2">CECT 9029</strain>
    </source>
</reference>
<evidence type="ECO:0000313" key="1">
    <source>
        <dbReference type="EMBL" id="CZF81928.1"/>
    </source>
</evidence>
<keyword evidence="2" id="KW-1185">Reference proteome</keyword>
<dbReference type="EMBL" id="FIZX01000002">
    <property type="protein sequence ID" value="CZF81928.1"/>
    <property type="molecule type" value="Genomic_DNA"/>
</dbReference>
<proteinExistence type="predicted"/>
<gene>
    <name evidence="1" type="ORF">GCE9029_02911</name>
</gene>
<protein>
    <recommendedName>
        <fullName evidence="3">Lipoprotein</fullName>
    </recommendedName>
</protein>
<name>A0A128F574_9GAMM</name>
<dbReference type="OrthoDB" id="5817001at2"/>
<evidence type="ECO:0008006" key="3">
    <source>
        <dbReference type="Google" id="ProtNLM"/>
    </source>
</evidence>
<organism evidence="1 2">
    <name type="scientific">Grimontia celer</name>
    <dbReference type="NCBI Taxonomy" id="1796497"/>
    <lineage>
        <taxon>Bacteria</taxon>
        <taxon>Pseudomonadati</taxon>
        <taxon>Pseudomonadota</taxon>
        <taxon>Gammaproteobacteria</taxon>
        <taxon>Vibrionales</taxon>
        <taxon>Vibrionaceae</taxon>
        <taxon>Grimontia</taxon>
    </lineage>
</organism>
<dbReference type="AlphaFoldDB" id="A0A128F574"/>
<evidence type="ECO:0000313" key="2">
    <source>
        <dbReference type="Proteomes" id="UP000071641"/>
    </source>
</evidence>
<sequence>MKKMIVSAAIVFALAGCEEANEAIDKAQEAANSAVDSIQDKVDAVDLSELNLDSLENATAYAKEFTESMEEALTADLTNADVVADVQEKVANSYACLVDATSESTADKLLNKFMSAIGSEDTQSLIEKGVEKAKAAKECVM</sequence>